<proteinExistence type="predicted"/>
<sequence>MKTFIRRRFECLKIVCLPASETYMPYRDFANSVKRMIENAELKELDYERLKTLLFIAELQDSTLSEVRLRMLAKLDSYAGSTPLTIDSLVLECENFLTLNIDNRDMGAANINAVRTVTNNTGNPLNLTGKSLQTYSALIVQKYTPDKRPHPLPIAEDANYFHRSIL</sequence>
<accession>A0A1I7WNR7</accession>
<name>A0A1I7WNR7_HETBA</name>
<evidence type="ECO:0000313" key="1">
    <source>
        <dbReference type="Proteomes" id="UP000095283"/>
    </source>
</evidence>
<evidence type="ECO:0000313" key="2">
    <source>
        <dbReference type="WBParaSite" id="Hba_06784"/>
    </source>
</evidence>
<reference evidence="2" key="1">
    <citation type="submission" date="2016-11" db="UniProtKB">
        <authorList>
            <consortium name="WormBaseParasite"/>
        </authorList>
    </citation>
    <scope>IDENTIFICATION</scope>
</reference>
<organism evidence="1 2">
    <name type="scientific">Heterorhabditis bacteriophora</name>
    <name type="common">Entomopathogenic nematode worm</name>
    <dbReference type="NCBI Taxonomy" id="37862"/>
    <lineage>
        <taxon>Eukaryota</taxon>
        <taxon>Metazoa</taxon>
        <taxon>Ecdysozoa</taxon>
        <taxon>Nematoda</taxon>
        <taxon>Chromadorea</taxon>
        <taxon>Rhabditida</taxon>
        <taxon>Rhabditina</taxon>
        <taxon>Rhabditomorpha</taxon>
        <taxon>Strongyloidea</taxon>
        <taxon>Heterorhabditidae</taxon>
        <taxon>Heterorhabditis</taxon>
    </lineage>
</organism>
<protein>
    <submittedName>
        <fullName evidence="2">Uncharacterized protein</fullName>
    </submittedName>
</protein>
<keyword evidence="1" id="KW-1185">Reference proteome</keyword>
<dbReference type="AlphaFoldDB" id="A0A1I7WNR7"/>
<dbReference type="Proteomes" id="UP000095283">
    <property type="component" value="Unplaced"/>
</dbReference>
<dbReference type="WBParaSite" id="Hba_06784">
    <property type="protein sequence ID" value="Hba_06784"/>
    <property type="gene ID" value="Hba_06784"/>
</dbReference>